<evidence type="ECO:0000313" key="1">
    <source>
        <dbReference type="EMBL" id="KAG6379135.1"/>
    </source>
</evidence>
<dbReference type="InterPro" id="IPR021848">
    <property type="entry name" value="HODM_asu-like"/>
</dbReference>
<keyword evidence="2" id="KW-1185">Reference proteome</keyword>
<accession>A0A8I2YV37</accession>
<dbReference type="Pfam" id="PF11927">
    <property type="entry name" value="HODM_asu-like"/>
    <property type="match status" value="1"/>
</dbReference>
<proteinExistence type="predicted"/>
<name>A0A8I2YV37_9AGAM</name>
<protein>
    <submittedName>
        <fullName evidence="1">Uncharacterized protein</fullName>
    </submittedName>
</protein>
<dbReference type="OrthoDB" id="5043642at2759"/>
<dbReference type="EMBL" id="JAGFBS010000005">
    <property type="protein sequence ID" value="KAG6379135.1"/>
    <property type="molecule type" value="Genomic_DNA"/>
</dbReference>
<comment type="caution">
    <text evidence="1">The sequence shown here is derived from an EMBL/GenBank/DDBJ whole genome shotgun (WGS) entry which is preliminary data.</text>
</comment>
<dbReference type="Proteomes" id="UP000683000">
    <property type="component" value="Unassembled WGS sequence"/>
</dbReference>
<evidence type="ECO:0000313" key="2">
    <source>
        <dbReference type="Proteomes" id="UP000683000"/>
    </source>
</evidence>
<sequence length="378" mass="44414">MVTVAQFTVAVVATALKQVPGRNRLSDYSKLTGFPAPNPIYHFDIDKAKPRPYRPFRWEYHQTMSLKKLEPDWWIELEFTYRERIDQRKKLYAERGKQVIDELPGSRAASRECMEMVIQYVCQRYPNQFHYDNWTGVFSNNILGVKVDINTVHPLVFLLEHVPEDFLITQEDLETGLYVLRAAVSCSAVGWNISQKIGRPLHQIHGPVPDYKEKMAFSMDRFFSKMPCDKPIQRGSWGLEVGEPLFAQADGAEWEHRQTQDPDLSLSNVYLRVDWQTLRRMPKSRAIVFNFKALFTPITDFRREPYIPKLVLKVLLGGKESIMEYKNTRHVEHKVIPALKEWAKEQEEIGLVPKDWKERTLNEDPFYPGWKDHYRMHT</sequence>
<gene>
    <name evidence="1" type="ORF">JVT61DRAFT_11572</name>
</gene>
<organism evidence="1 2">
    <name type="scientific">Boletus reticuloceps</name>
    <dbReference type="NCBI Taxonomy" id="495285"/>
    <lineage>
        <taxon>Eukaryota</taxon>
        <taxon>Fungi</taxon>
        <taxon>Dikarya</taxon>
        <taxon>Basidiomycota</taxon>
        <taxon>Agaricomycotina</taxon>
        <taxon>Agaricomycetes</taxon>
        <taxon>Agaricomycetidae</taxon>
        <taxon>Boletales</taxon>
        <taxon>Boletineae</taxon>
        <taxon>Boletaceae</taxon>
        <taxon>Boletoideae</taxon>
        <taxon>Boletus</taxon>
    </lineage>
</organism>
<reference evidence="1" key="1">
    <citation type="submission" date="2021-03" db="EMBL/GenBank/DDBJ databases">
        <title>Evolutionary innovations through gain and loss of genes in the ectomycorrhizal Boletales.</title>
        <authorList>
            <person name="Wu G."/>
            <person name="Miyauchi S."/>
            <person name="Morin E."/>
            <person name="Yang Z.-L."/>
            <person name="Xu J."/>
            <person name="Martin F.M."/>
        </authorList>
    </citation>
    <scope>NUCLEOTIDE SEQUENCE</scope>
    <source>
        <strain evidence="1">BR01</strain>
    </source>
</reference>
<dbReference type="AlphaFoldDB" id="A0A8I2YV37"/>